<organism evidence="1 2">
    <name type="scientific">Fibrisoma limi BUZ 3</name>
    <dbReference type="NCBI Taxonomy" id="1185876"/>
    <lineage>
        <taxon>Bacteria</taxon>
        <taxon>Pseudomonadati</taxon>
        <taxon>Bacteroidota</taxon>
        <taxon>Cytophagia</taxon>
        <taxon>Cytophagales</taxon>
        <taxon>Spirosomataceae</taxon>
        <taxon>Fibrisoma</taxon>
    </lineage>
</organism>
<dbReference type="EMBL" id="CAIT01000005">
    <property type="protein sequence ID" value="CCH52608.1"/>
    <property type="molecule type" value="Genomic_DNA"/>
</dbReference>
<dbReference type="Proteomes" id="UP000009309">
    <property type="component" value="Unassembled WGS sequence"/>
</dbReference>
<sequence length="469" mass="51272">MQEILFAYLVIRFAYPVPGRAAAILSRKPKTYLITMKKVNMLTLVFSGILLLACKLSNDVNPGTNGKKPLLAGYSNQVVLDWNQMAYEAMGGPAYQHSLLASRINAMVHLAMHDALNSIAPAYQTYAFYRQDAEAEPIAAAASAAHAVLAASFPDKKARLDSALTQSLAKLPTGDRYNRGIALGKEAAAAILAQRQNDGALQDPIALIEPTVQPGEYQVVTPFAFIFAPFWKQMQPFGLKSPDQFRVAPQPALISQEYARDFEEVKTVGVKDSKTRTADQTAYGKFWYEFSEAGWNRVARAALAGRKLDLLATARLFALVNIAMADAYTAGWESKFHYNFWRPLTAIQKADTDGNETTTADANWEPLMPTPPVQDYPSTHSALGNAAATVLVNILGDKTGFSMSSPTADPVTPTRSFKSFSQAAQENADSRVRVGIHFRFSCKAGLDMGGKIGQWTIDNYLKPKATALR</sequence>
<reference evidence="1 2" key="1">
    <citation type="journal article" date="2012" name="J. Bacteriol.">
        <title>Genome Sequence of the Filamentous Bacterium Fibrisoma limi BUZ 3T.</title>
        <authorList>
            <person name="Filippini M."/>
            <person name="Qi W."/>
            <person name="Jaenicke S."/>
            <person name="Goesmann A."/>
            <person name="Smits T.H."/>
            <person name="Bagheri H.C."/>
        </authorList>
    </citation>
    <scope>NUCLEOTIDE SEQUENCE [LARGE SCALE GENOMIC DNA]</scope>
    <source>
        <strain evidence="2">BUZ 3T</strain>
    </source>
</reference>
<evidence type="ECO:0000313" key="2">
    <source>
        <dbReference type="Proteomes" id="UP000009309"/>
    </source>
</evidence>
<dbReference type="SUPFAM" id="SSF48317">
    <property type="entry name" value="Acid phosphatase/Vanadium-dependent haloperoxidase"/>
    <property type="match status" value="1"/>
</dbReference>
<dbReference type="PANTHER" id="PTHR34599:SF1">
    <property type="entry name" value="PHOSPHATIDIC ACID PHOSPHATASE TYPE 2_HALOPEROXIDASE DOMAIN-CONTAINING PROTEIN"/>
    <property type="match status" value="1"/>
</dbReference>
<accession>I2GFD3</accession>
<evidence type="ECO:0000313" key="1">
    <source>
        <dbReference type="EMBL" id="CCH52608.1"/>
    </source>
</evidence>
<gene>
    <name evidence="1" type="primary">CPO</name>
    <name evidence="1" type="ORF">BN8_01621</name>
</gene>
<dbReference type="CDD" id="cd03398">
    <property type="entry name" value="PAP2_haloperoxidase"/>
    <property type="match status" value="1"/>
</dbReference>
<comment type="caution">
    <text evidence="1">The sequence shown here is derived from an EMBL/GenBank/DDBJ whole genome shotgun (WGS) entry which is preliminary data.</text>
</comment>
<proteinExistence type="predicted"/>
<dbReference type="InterPro" id="IPR052559">
    <property type="entry name" value="V-haloperoxidase"/>
</dbReference>
<dbReference type="InterPro" id="IPR036938">
    <property type="entry name" value="PAP2/HPO_sf"/>
</dbReference>
<dbReference type="STRING" id="1185876.BN8_01621"/>
<dbReference type="AlphaFoldDB" id="I2GFD3"/>
<dbReference type="eggNOG" id="COG0671">
    <property type="taxonomic scope" value="Bacteria"/>
</dbReference>
<dbReference type="PANTHER" id="PTHR34599">
    <property type="entry name" value="PEROXIDASE-RELATED"/>
    <property type="match status" value="1"/>
</dbReference>
<protein>
    <submittedName>
        <fullName evidence="1">Vanadium chloroperoxidase</fullName>
    </submittedName>
</protein>
<keyword evidence="1" id="KW-0575">Peroxidase</keyword>
<dbReference type="Gene3D" id="1.10.606.20">
    <property type="match status" value="1"/>
</dbReference>
<dbReference type="GO" id="GO:0004601">
    <property type="term" value="F:peroxidase activity"/>
    <property type="evidence" value="ECO:0007669"/>
    <property type="project" value="UniProtKB-KW"/>
</dbReference>
<keyword evidence="2" id="KW-1185">Reference proteome</keyword>
<keyword evidence="1" id="KW-0560">Oxidoreductase</keyword>
<name>I2GFD3_9BACT</name>